<evidence type="ECO:0000256" key="1">
    <source>
        <dbReference type="SAM" id="SignalP"/>
    </source>
</evidence>
<feature type="chain" id="PRO_5045773412" description="Secreted protein" evidence="1">
    <location>
        <begin position="25"/>
        <end position="76"/>
    </location>
</feature>
<sequence length="76" mass="7300">MTKKLAAATALSCALLAAPATASAAPVDAIAGSGSGQGGGSGSSETQLICSPVAQLLFATGSVEKPALYDLLCLFS</sequence>
<name>A0ABW6PJF9_9NOCA</name>
<evidence type="ECO:0000313" key="3">
    <source>
        <dbReference type="Proteomes" id="UP001601444"/>
    </source>
</evidence>
<gene>
    <name evidence="2" type="ORF">ACFYTF_06820</name>
</gene>
<dbReference type="EMBL" id="JBIAMX010000003">
    <property type="protein sequence ID" value="MFF0542532.1"/>
    <property type="molecule type" value="Genomic_DNA"/>
</dbReference>
<accession>A0ABW6PJF9</accession>
<keyword evidence="1" id="KW-0732">Signal</keyword>
<proteinExistence type="predicted"/>
<dbReference type="RefSeq" id="WP_043647630.1">
    <property type="nucleotide sequence ID" value="NZ_JBIAMX010000003.1"/>
</dbReference>
<dbReference type="Proteomes" id="UP001601444">
    <property type="component" value="Unassembled WGS sequence"/>
</dbReference>
<organism evidence="2 3">
    <name type="scientific">Nocardia thailandica</name>
    <dbReference type="NCBI Taxonomy" id="257275"/>
    <lineage>
        <taxon>Bacteria</taxon>
        <taxon>Bacillati</taxon>
        <taxon>Actinomycetota</taxon>
        <taxon>Actinomycetes</taxon>
        <taxon>Mycobacteriales</taxon>
        <taxon>Nocardiaceae</taxon>
        <taxon>Nocardia</taxon>
    </lineage>
</organism>
<keyword evidence="3" id="KW-1185">Reference proteome</keyword>
<reference evidence="2 3" key="1">
    <citation type="submission" date="2024-10" db="EMBL/GenBank/DDBJ databases">
        <title>The Natural Products Discovery Center: Release of the First 8490 Sequenced Strains for Exploring Actinobacteria Biosynthetic Diversity.</title>
        <authorList>
            <person name="Kalkreuter E."/>
            <person name="Kautsar S.A."/>
            <person name="Yang D."/>
            <person name="Bader C.D."/>
            <person name="Teijaro C.N."/>
            <person name="Fluegel L."/>
            <person name="Davis C.M."/>
            <person name="Simpson J.R."/>
            <person name="Lauterbach L."/>
            <person name="Steele A.D."/>
            <person name="Gui C."/>
            <person name="Meng S."/>
            <person name="Li G."/>
            <person name="Viehrig K."/>
            <person name="Ye F."/>
            <person name="Su P."/>
            <person name="Kiefer A.F."/>
            <person name="Nichols A."/>
            <person name="Cepeda A.J."/>
            <person name="Yan W."/>
            <person name="Fan B."/>
            <person name="Jiang Y."/>
            <person name="Adhikari A."/>
            <person name="Zheng C.-J."/>
            <person name="Schuster L."/>
            <person name="Cowan T.M."/>
            <person name="Smanski M.J."/>
            <person name="Chevrette M.G."/>
            <person name="De Carvalho L.P.S."/>
            <person name="Shen B."/>
        </authorList>
    </citation>
    <scope>NUCLEOTIDE SEQUENCE [LARGE SCALE GENOMIC DNA]</scope>
    <source>
        <strain evidence="2 3">NPDC004045</strain>
    </source>
</reference>
<evidence type="ECO:0008006" key="4">
    <source>
        <dbReference type="Google" id="ProtNLM"/>
    </source>
</evidence>
<comment type="caution">
    <text evidence="2">The sequence shown here is derived from an EMBL/GenBank/DDBJ whole genome shotgun (WGS) entry which is preliminary data.</text>
</comment>
<feature type="signal peptide" evidence="1">
    <location>
        <begin position="1"/>
        <end position="24"/>
    </location>
</feature>
<evidence type="ECO:0000313" key="2">
    <source>
        <dbReference type="EMBL" id="MFF0542532.1"/>
    </source>
</evidence>
<protein>
    <recommendedName>
        <fullName evidence="4">Secreted protein</fullName>
    </recommendedName>
</protein>